<dbReference type="Proteomes" id="UP000011625">
    <property type="component" value="Unassembled WGS sequence"/>
</dbReference>
<gene>
    <name evidence="1" type="ORF">C450_07967</name>
</gene>
<protein>
    <submittedName>
        <fullName evidence="1">Uncharacterized protein</fullName>
    </submittedName>
</protein>
<comment type="caution">
    <text evidence="1">The sequence shown here is derived from an EMBL/GenBank/DDBJ whole genome shotgun (WGS) entry which is preliminary data.</text>
</comment>
<reference evidence="1 2" key="1">
    <citation type="journal article" date="2014" name="PLoS Genet.">
        <title>Phylogenetically driven sequencing of extremely halophilic archaea reveals strategies for static and dynamic osmo-response.</title>
        <authorList>
            <person name="Becker E.A."/>
            <person name="Seitzer P.M."/>
            <person name="Tritt A."/>
            <person name="Larsen D."/>
            <person name="Krusor M."/>
            <person name="Yao A.I."/>
            <person name="Wu D."/>
            <person name="Madern D."/>
            <person name="Eisen J.A."/>
            <person name="Darling A.E."/>
            <person name="Facciotti M.T."/>
        </authorList>
    </citation>
    <scope>NUCLEOTIDE SEQUENCE [LARGE SCALE GENOMIC DNA]</scope>
    <source>
        <strain evidence="1 2">DSM 8989</strain>
    </source>
</reference>
<evidence type="ECO:0000313" key="2">
    <source>
        <dbReference type="Proteomes" id="UP000011625"/>
    </source>
</evidence>
<keyword evidence="2" id="KW-1185">Reference proteome</keyword>
<organism evidence="1 2">
    <name type="scientific">Halococcus salifodinae DSM 8989</name>
    <dbReference type="NCBI Taxonomy" id="1227456"/>
    <lineage>
        <taxon>Archaea</taxon>
        <taxon>Methanobacteriati</taxon>
        <taxon>Methanobacteriota</taxon>
        <taxon>Stenosarchaea group</taxon>
        <taxon>Halobacteria</taxon>
        <taxon>Halobacteriales</taxon>
        <taxon>Halococcaceae</taxon>
        <taxon>Halococcus</taxon>
    </lineage>
</organism>
<accession>M0N7Y4</accession>
<proteinExistence type="predicted"/>
<sequence>MNSLSYFSNHTIHSAWIRQYTTYFVHTLQYDKRSNYLVCQRIVCVLHSSLEITVEYFPVIDRSGVNDITDHHTVSFWHALLLLNL</sequence>
<dbReference type="STRING" id="1227456.C450_07967"/>
<dbReference type="AlphaFoldDB" id="M0N7Y4"/>
<dbReference type="EMBL" id="AOME01000051">
    <property type="protein sequence ID" value="EMA53234.1"/>
    <property type="molecule type" value="Genomic_DNA"/>
</dbReference>
<name>M0N7Y4_9EURY</name>
<evidence type="ECO:0000313" key="1">
    <source>
        <dbReference type="EMBL" id="EMA53234.1"/>
    </source>
</evidence>